<keyword evidence="13" id="KW-0411">Iron-sulfur</keyword>
<keyword evidence="8" id="KW-0432">Leucine biosynthesis</keyword>
<evidence type="ECO:0000313" key="22">
    <source>
        <dbReference type="EMBL" id="CAB4849412.1"/>
    </source>
</evidence>
<evidence type="ECO:0000313" key="20">
    <source>
        <dbReference type="EMBL" id="CAB4649161.1"/>
    </source>
</evidence>
<evidence type="ECO:0000313" key="18">
    <source>
        <dbReference type="EMBL" id="CAB4546755.1"/>
    </source>
</evidence>
<keyword evidence="10" id="KW-0028">Amino-acid biosynthesis</keyword>
<dbReference type="EMBL" id="CAEZWN010000010">
    <property type="protein sequence ID" value="CAB4649161.1"/>
    <property type="molecule type" value="Genomic_DNA"/>
</dbReference>
<dbReference type="GO" id="GO:0009098">
    <property type="term" value="P:L-leucine biosynthetic process"/>
    <property type="evidence" value="ECO:0007669"/>
    <property type="project" value="UniProtKB-UniPathway"/>
</dbReference>
<dbReference type="InterPro" id="IPR015931">
    <property type="entry name" value="Acnase/IPM_dHydase_lsu_aba_1/3"/>
</dbReference>
<dbReference type="GO" id="GO:0051539">
    <property type="term" value="F:4 iron, 4 sulfur cluster binding"/>
    <property type="evidence" value="ECO:0007669"/>
    <property type="project" value="UniProtKB-KW"/>
</dbReference>
<dbReference type="FunFam" id="3.30.499.10:FF:000007">
    <property type="entry name" value="3-isopropylmalate dehydratase large subunit"/>
    <property type="match status" value="1"/>
</dbReference>
<evidence type="ECO:0000256" key="9">
    <source>
        <dbReference type="ARBA" id="ARBA00022485"/>
    </source>
</evidence>
<keyword evidence="11" id="KW-0479">Metal-binding</keyword>
<organism evidence="19">
    <name type="scientific">freshwater metagenome</name>
    <dbReference type="NCBI Taxonomy" id="449393"/>
    <lineage>
        <taxon>unclassified sequences</taxon>
        <taxon>metagenomes</taxon>
        <taxon>ecological metagenomes</taxon>
    </lineage>
</organism>
<dbReference type="PANTHER" id="PTHR43822:SF9">
    <property type="entry name" value="3-ISOPROPYLMALATE DEHYDRATASE"/>
    <property type="match status" value="1"/>
</dbReference>
<dbReference type="EMBL" id="CAFBJG010000039">
    <property type="protein sequence ID" value="CAB4849412.1"/>
    <property type="molecule type" value="Genomic_DNA"/>
</dbReference>
<evidence type="ECO:0000256" key="4">
    <source>
        <dbReference type="ARBA" id="ARBA00004729"/>
    </source>
</evidence>
<keyword evidence="12" id="KW-0408">Iron</keyword>
<dbReference type="EC" id="4.2.1.33" evidence="6"/>
<sequence length="482" mass="51143">MPSHLLRSKLVEGEMKVMGKTLAEKIWAEHVVSSAANEPDLLYIDLHLIHEVTSPQAFDGLRLAGRKVRRADLTIATEDHNVPTLNIDKPIADPVSKLQVDTLRKNCAEFGVRIHSLGDIDQGIVHVVGPQLGITQPGMTIVCGDSHTSTHGAFGALAFGIGTSEVEHVLATQTLPLIRPKTMAINVEGRLKPGVTSKDIILAVIAKIGTGGGQGYILEYRGSAIRALSMEGRMTICNMSIEAGARAGLIAPDQTTFDYVKGKPHAPEGADWDAAVAYWKTLTTDADAKFDVEVNLNADELAPFVTWGTNPGQGLPLSASVPNPADFTNAEDRGAAERALEYMGLTAGTPLKNIKVDTVFLGSCTNGRIEDLRAAAEILKGKKIANSLRLLVVPGSARVRLQAESEGLDKVFLDAGAEWRSAGCSMCLGMNPDQLTVGERAASTSNRNFEGRQGKGGRTHLVSPLVAAATAIKGTLASPADL</sequence>
<dbReference type="NCBIfam" id="TIGR00170">
    <property type="entry name" value="leuC"/>
    <property type="match status" value="1"/>
</dbReference>
<dbReference type="GO" id="GO:0046872">
    <property type="term" value="F:metal ion binding"/>
    <property type="evidence" value="ECO:0007669"/>
    <property type="project" value="UniProtKB-KW"/>
</dbReference>
<feature type="domain" description="Aconitase/3-isopropylmalate dehydratase large subunit alpha/beta/alpha" evidence="16">
    <location>
        <begin position="24"/>
        <end position="474"/>
    </location>
</feature>
<dbReference type="InterPro" id="IPR004430">
    <property type="entry name" value="3-IsopropMal_deHydase_lsu"/>
</dbReference>
<comment type="function">
    <text evidence="3">Catalyzes the isomerization between 2-isopropylmalate and 3-isopropylmalate, via the formation of 2-isopropylmaleate.</text>
</comment>
<dbReference type="GO" id="GO:0003861">
    <property type="term" value="F:3-isopropylmalate dehydratase activity"/>
    <property type="evidence" value="ECO:0007669"/>
    <property type="project" value="UniProtKB-EC"/>
</dbReference>
<evidence type="ECO:0000256" key="13">
    <source>
        <dbReference type="ARBA" id="ARBA00023014"/>
    </source>
</evidence>
<evidence type="ECO:0000313" key="17">
    <source>
        <dbReference type="EMBL" id="CAB4331497.1"/>
    </source>
</evidence>
<keyword evidence="9" id="KW-0004">4Fe-4S</keyword>
<dbReference type="EMBL" id="CAEZUT010000022">
    <property type="protein sequence ID" value="CAB4607042.1"/>
    <property type="molecule type" value="Genomic_DNA"/>
</dbReference>
<dbReference type="InterPro" id="IPR018136">
    <property type="entry name" value="Aconitase_4Fe-4S_BS"/>
</dbReference>
<evidence type="ECO:0000256" key="15">
    <source>
        <dbReference type="ARBA" id="ARBA00023304"/>
    </source>
</evidence>
<dbReference type="CDD" id="cd01583">
    <property type="entry name" value="IPMI"/>
    <property type="match status" value="1"/>
</dbReference>
<evidence type="ECO:0000313" key="21">
    <source>
        <dbReference type="EMBL" id="CAB4808242.1"/>
    </source>
</evidence>
<accession>A0A6J6H040</accession>
<dbReference type="EMBL" id="CAEZSY010000001">
    <property type="protein sequence ID" value="CAB4546755.1"/>
    <property type="molecule type" value="Genomic_DNA"/>
</dbReference>
<comment type="similarity">
    <text evidence="5">Belongs to the aconitase/IPM isomerase family.</text>
</comment>
<dbReference type="HAMAP" id="MF_01026">
    <property type="entry name" value="LeuC_type1"/>
    <property type="match status" value="1"/>
</dbReference>
<evidence type="ECO:0000256" key="14">
    <source>
        <dbReference type="ARBA" id="ARBA00023239"/>
    </source>
</evidence>
<evidence type="ECO:0000256" key="2">
    <source>
        <dbReference type="ARBA" id="ARBA00001966"/>
    </source>
</evidence>
<dbReference type="InterPro" id="IPR033941">
    <property type="entry name" value="IPMI_cat"/>
</dbReference>
<evidence type="ECO:0000313" key="19">
    <source>
        <dbReference type="EMBL" id="CAB4607042.1"/>
    </source>
</evidence>
<dbReference type="FunFam" id="3.30.499.10:FF:000006">
    <property type="entry name" value="3-isopropylmalate dehydratase large subunit"/>
    <property type="match status" value="1"/>
</dbReference>
<dbReference type="UniPathway" id="UPA00048">
    <property type="reaction ID" value="UER00071"/>
</dbReference>
<evidence type="ECO:0000256" key="11">
    <source>
        <dbReference type="ARBA" id="ARBA00022723"/>
    </source>
</evidence>
<dbReference type="Pfam" id="PF00330">
    <property type="entry name" value="Aconitase"/>
    <property type="match status" value="1"/>
</dbReference>
<evidence type="ECO:0000256" key="12">
    <source>
        <dbReference type="ARBA" id="ARBA00023004"/>
    </source>
</evidence>
<dbReference type="PROSITE" id="PS00450">
    <property type="entry name" value="ACONITASE_1"/>
    <property type="match status" value="1"/>
</dbReference>
<dbReference type="SUPFAM" id="SSF53732">
    <property type="entry name" value="Aconitase iron-sulfur domain"/>
    <property type="match status" value="1"/>
</dbReference>
<evidence type="ECO:0000256" key="3">
    <source>
        <dbReference type="ARBA" id="ARBA00002695"/>
    </source>
</evidence>
<keyword evidence="15" id="KW-0100">Branched-chain amino acid biosynthesis</keyword>
<protein>
    <recommendedName>
        <fullName evidence="7">3-isopropylmalate dehydratase</fullName>
        <ecNumber evidence="6">4.2.1.33</ecNumber>
    </recommendedName>
</protein>
<dbReference type="NCBIfam" id="NF004016">
    <property type="entry name" value="PRK05478.1"/>
    <property type="match status" value="1"/>
</dbReference>
<dbReference type="InterPro" id="IPR036008">
    <property type="entry name" value="Aconitase_4Fe-4S_dom"/>
</dbReference>
<proteinExistence type="inferred from homology"/>
<name>A0A6J6H040_9ZZZZ</name>
<evidence type="ECO:0000256" key="8">
    <source>
        <dbReference type="ARBA" id="ARBA00022430"/>
    </source>
</evidence>
<dbReference type="InterPro" id="IPR050067">
    <property type="entry name" value="IPM_dehydratase_rel_enz"/>
</dbReference>
<dbReference type="PROSITE" id="PS01244">
    <property type="entry name" value="ACONITASE_2"/>
    <property type="match status" value="1"/>
</dbReference>
<dbReference type="EMBL" id="CAFAAW010000031">
    <property type="protein sequence ID" value="CAB4808242.1"/>
    <property type="molecule type" value="Genomic_DNA"/>
</dbReference>
<evidence type="ECO:0000256" key="5">
    <source>
        <dbReference type="ARBA" id="ARBA00007185"/>
    </source>
</evidence>
<reference evidence="19" key="1">
    <citation type="submission" date="2020-05" db="EMBL/GenBank/DDBJ databases">
        <authorList>
            <person name="Chiriac C."/>
            <person name="Salcher M."/>
            <person name="Ghai R."/>
            <person name="Kavagutti S V."/>
        </authorList>
    </citation>
    <scope>NUCLEOTIDE SEQUENCE</scope>
</reference>
<dbReference type="PRINTS" id="PR00415">
    <property type="entry name" value="ACONITASE"/>
</dbReference>
<dbReference type="NCBIfam" id="NF009116">
    <property type="entry name" value="PRK12466.1"/>
    <property type="match status" value="1"/>
</dbReference>
<gene>
    <name evidence="18" type="ORF">UFOPK1509_00023</name>
    <name evidence="19" type="ORF">UFOPK1854_00344</name>
    <name evidence="20" type="ORF">UFOPK2252_00221</name>
    <name evidence="21" type="ORF">UFOPK3120_00413</name>
    <name evidence="22" type="ORF">UFOPK3282_00520</name>
    <name evidence="17" type="ORF">UFOPK4171_00019</name>
</gene>
<evidence type="ECO:0000256" key="10">
    <source>
        <dbReference type="ARBA" id="ARBA00022605"/>
    </source>
</evidence>
<dbReference type="EMBL" id="CAESAM010000001">
    <property type="protein sequence ID" value="CAB4331497.1"/>
    <property type="molecule type" value="Genomic_DNA"/>
</dbReference>
<dbReference type="InterPro" id="IPR001030">
    <property type="entry name" value="Acoase/IPM_deHydtase_lsu_aba"/>
</dbReference>
<keyword evidence="14" id="KW-0456">Lyase</keyword>
<comment type="catalytic activity">
    <reaction evidence="1">
        <text>(2R,3S)-3-isopropylmalate = (2S)-2-isopropylmalate</text>
        <dbReference type="Rhea" id="RHEA:32287"/>
        <dbReference type="ChEBI" id="CHEBI:1178"/>
        <dbReference type="ChEBI" id="CHEBI:35121"/>
        <dbReference type="EC" id="4.2.1.33"/>
    </reaction>
</comment>
<evidence type="ECO:0000256" key="6">
    <source>
        <dbReference type="ARBA" id="ARBA00011998"/>
    </source>
</evidence>
<evidence type="ECO:0000256" key="1">
    <source>
        <dbReference type="ARBA" id="ARBA00000491"/>
    </source>
</evidence>
<dbReference type="PANTHER" id="PTHR43822">
    <property type="entry name" value="HOMOACONITASE, MITOCHONDRIAL-RELATED"/>
    <property type="match status" value="1"/>
</dbReference>
<evidence type="ECO:0000259" key="16">
    <source>
        <dbReference type="Pfam" id="PF00330"/>
    </source>
</evidence>
<dbReference type="Gene3D" id="3.30.499.10">
    <property type="entry name" value="Aconitase, domain 3"/>
    <property type="match status" value="2"/>
</dbReference>
<comment type="pathway">
    <text evidence="4">Amino-acid biosynthesis; L-leucine biosynthesis; L-leucine from 3-methyl-2-oxobutanoate: step 2/4.</text>
</comment>
<dbReference type="AlphaFoldDB" id="A0A6J6H040"/>
<comment type="cofactor">
    <cofactor evidence="2">
        <name>[4Fe-4S] cluster</name>
        <dbReference type="ChEBI" id="CHEBI:49883"/>
    </cofactor>
</comment>
<evidence type="ECO:0000256" key="7">
    <source>
        <dbReference type="ARBA" id="ARBA00014371"/>
    </source>
</evidence>